<dbReference type="Pfam" id="PF01125">
    <property type="entry name" value="BUD31"/>
    <property type="match status" value="1"/>
</dbReference>
<organism evidence="4 5">
    <name type="scientific">Wallemia ichthyophaga</name>
    <dbReference type="NCBI Taxonomy" id="245174"/>
    <lineage>
        <taxon>Eukaryota</taxon>
        <taxon>Fungi</taxon>
        <taxon>Dikarya</taxon>
        <taxon>Basidiomycota</taxon>
        <taxon>Wallemiomycotina</taxon>
        <taxon>Wallemiomycetes</taxon>
        <taxon>Wallemiales</taxon>
        <taxon>Wallemiaceae</taxon>
        <taxon>Wallemia</taxon>
    </lineage>
</organism>
<dbReference type="AlphaFoldDB" id="A0A4T0HBN2"/>
<sequence length="148" mass="17486">MPKIRTQRTKQPPEGFEAIEQILEDYTRKMRDVEAETVDGKRKNETLWPVMRISHTRSRYIFDLYYKRKQISKELYDWLVKQGYADANLIAKWKKQGYEKLCCTRCIQSRDMNYEGSTCICRVPKAHLKDGQTFECVHCGCRGCSSET</sequence>
<dbReference type="InterPro" id="IPR018230">
    <property type="entry name" value="BUD31/G10-rel_CS"/>
</dbReference>
<gene>
    <name evidence="4" type="ORF">E3P90_00182</name>
</gene>
<protein>
    <recommendedName>
        <fullName evidence="6">Protein BUD31-like protein</fullName>
    </recommendedName>
</protein>
<comment type="similarity">
    <text evidence="2">Belongs to the BUD31 (G10) family.</text>
</comment>
<dbReference type="InterPro" id="IPR001748">
    <property type="entry name" value="BUD31"/>
</dbReference>
<dbReference type="EMBL" id="SPOF01000002">
    <property type="protein sequence ID" value="TIB17029.1"/>
    <property type="molecule type" value="Genomic_DNA"/>
</dbReference>
<evidence type="ECO:0000313" key="5">
    <source>
        <dbReference type="Proteomes" id="UP000306954"/>
    </source>
</evidence>
<name>A0A4T0HBN2_WALIC</name>
<evidence type="ECO:0008006" key="6">
    <source>
        <dbReference type="Google" id="ProtNLM"/>
    </source>
</evidence>
<dbReference type="PANTHER" id="PTHR19411">
    <property type="entry name" value="PROTEIN BUD31-RELATED"/>
    <property type="match status" value="1"/>
</dbReference>
<dbReference type="OMA" id="FGTSCIC"/>
<evidence type="ECO:0000256" key="2">
    <source>
        <dbReference type="ARBA" id="ARBA00005287"/>
    </source>
</evidence>
<evidence type="ECO:0000256" key="1">
    <source>
        <dbReference type="ARBA" id="ARBA00004123"/>
    </source>
</evidence>
<comment type="subcellular location">
    <subcellularLocation>
        <location evidence="1">Nucleus</location>
    </subcellularLocation>
</comment>
<dbReference type="GO" id="GO:0005681">
    <property type="term" value="C:spliceosomal complex"/>
    <property type="evidence" value="ECO:0007669"/>
    <property type="project" value="TreeGrafter"/>
</dbReference>
<evidence type="ECO:0000256" key="3">
    <source>
        <dbReference type="ARBA" id="ARBA00023242"/>
    </source>
</evidence>
<keyword evidence="3" id="KW-0539">Nucleus</keyword>
<dbReference type="GO" id="GO:0000398">
    <property type="term" value="P:mRNA splicing, via spliceosome"/>
    <property type="evidence" value="ECO:0007669"/>
    <property type="project" value="TreeGrafter"/>
</dbReference>
<dbReference type="Proteomes" id="UP000306954">
    <property type="component" value="Unassembled WGS sequence"/>
</dbReference>
<dbReference type="PANTHER" id="PTHR19411:SF0">
    <property type="entry name" value="PROTEIN BUD31 HOMOLOG"/>
    <property type="match status" value="1"/>
</dbReference>
<comment type="caution">
    <text evidence="4">The sequence shown here is derived from an EMBL/GenBank/DDBJ whole genome shotgun (WGS) entry which is preliminary data.</text>
</comment>
<accession>A0A4T0HBN2</accession>
<dbReference type="PRINTS" id="PR00322">
    <property type="entry name" value="G10"/>
</dbReference>
<reference evidence="4 5" key="1">
    <citation type="submission" date="2019-03" db="EMBL/GenBank/DDBJ databases">
        <title>Sequencing 23 genomes of Wallemia ichthyophaga.</title>
        <authorList>
            <person name="Gostincar C."/>
        </authorList>
    </citation>
    <scope>NUCLEOTIDE SEQUENCE [LARGE SCALE GENOMIC DNA]</scope>
    <source>
        <strain evidence="4 5">EXF-8621</strain>
    </source>
</reference>
<evidence type="ECO:0000313" key="4">
    <source>
        <dbReference type="EMBL" id="TIB17029.1"/>
    </source>
</evidence>
<dbReference type="PROSITE" id="PS00998">
    <property type="entry name" value="G10_2"/>
    <property type="match status" value="1"/>
</dbReference>
<proteinExistence type="inferred from homology"/>